<keyword evidence="9" id="KW-1185">Reference proteome</keyword>
<dbReference type="AlphaFoldDB" id="A0A4D6NUH5"/>
<feature type="domain" description="GRF-type" evidence="7">
    <location>
        <begin position="30"/>
        <end position="72"/>
    </location>
</feature>
<accession>A0A4D6NUH5</accession>
<dbReference type="InterPro" id="IPR010666">
    <property type="entry name" value="Znf_GRF"/>
</dbReference>
<evidence type="ECO:0000313" key="9">
    <source>
        <dbReference type="Proteomes" id="UP000501690"/>
    </source>
</evidence>
<gene>
    <name evidence="8" type="ORF">DEO72_LG11g3162</name>
</gene>
<dbReference type="GO" id="GO:0008270">
    <property type="term" value="F:zinc ion binding"/>
    <property type="evidence" value="ECO:0007669"/>
    <property type="project" value="UniProtKB-KW"/>
</dbReference>
<reference evidence="8 9" key="1">
    <citation type="submission" date="2019-04" db="EMBL/GenBank/DDBJ databases">
        <title>An improved genome assembly and genetic linkage map for asparagus bean, Vigna unguiculata ssp. sesquipedialis.</title>
        <authorList>
            <person name="Xia Q."/>
            <person name="Zhang R."/>
            <person name="Dong Y."/>
        </authorList>
    </citation>
    <scope>NUCLEOTIDE SEQUENCE [LARGE SCALE GENOMIC DNA]</scope>
    <source>
        <tissue evidence="8">Leaf</tissue>
    </source>
</reference>
<feature type="transmembrane region" description="Helical" evidence="6">
    <location>
        <begin position="127"/>
        <end position="150"/>
    </location>
</feature>
<evidence type="ECO:0000256" key="2">
    <source>
        <dbReference type="ARBA" id="ARBA00022771"/>
    </source>
</evidence>
<sequence length="153" mass="16540">MKRSGGSKSVPSSSSASAHVGSSQFGRKVCGCGDQLLLLKATTAKNNGRFFFRCRNWASESNCNYFRWADAMEAELEGKREIEEGENENLSAPLGALDDLPPFLLAVLLVMVTDLKLVFLLDEFAVAVAVVVAVVVAVAAVAGFFFFFCFPCQ</sequence>
<proteinExistence type="predicted"/>
<organism evidence="8 9">
    <name type="scientific">Vigna unguiculata</name>
    <name type="common">Cowpea</name>
    <dbReference type="NCBI Taxonomy" id="3917"/>
    <lineage>
        <taxon>Eukaryota</taxon>
        <taxon>Viridiplantae</taxon>
        <taxon>Streptophyta</taxon>
        <taxon>Embryophyta</taxon>
        <taxon>Tracheophyta</taxon>
        <taxon>Spermatophyta</taxon>
        <taxon>Magnoliopsida</taxon>
        <taxon>eudicotyledons</taxon>
        <taxon>Gunneridae</taxon>
        <taxon>Pentapetalae</taxon>
        <taxon>rosids</taxon>
        <taxon>fabids</taxon>
        <taxon>Fabales</taxon>
        <taxon>Fabaceae</taxon>
        <taxon>Papilionoideae</taxon>
        <taxon>50 kb inversion clade</taxon>
        <taxon>NPAAA clade</taxon>
        <taxon>indigoferoid/millettioid clade</taxon>
        <taxon>Phaseoleae</taxon>
        <taxon>Vigna</taxon>
    </lineage>
</organism>
<evidence type="ECO:0000256" key="6">
    <source>
        <dbReference type="SAM" id="Phobius"/>
    </source>
</evidence>
<feature type="region of interest" description="Disordered" evidence="5">
    <location>
        <begin position="1"/>
        <end position="20"/>
    </location>
</feature>
<dbReference type="Pfam" id="PF06839">
    <property type="entry name" value="Zn_ribbon_GRF"/>
    <property type="match status" value="1"/>
</dbReference>
<evidence type="ECO:0000256" key="4">
    <source>
        <dbReference type="PROSITE-ProRule" id="PRU01343"/>
    </source>
</evidence>
<evidence type="ECO:0000256" key="1">
    <source>
        <dbReference type="ARBA" id="ARBA00022723"/>
    </source>
</evidence>
<dbReference type="EMBL" id="CP039355">
    <property type="protein sequence ID" value="QCE16149.1"/>
    <property type="molecule type" value="Genomic_DNA"/>
</dbReference>
<evidence type="ECO:0000313" key="8">
    <source>
        <dbReference type="EMBL" id="QCE16149.1"/>
    </source>
</evidence>
<keyword evidence="2 4" id="KW-0863">Zinc-finger</keyword>
<dbReference type="PANTHER" id="PTHR33680:SF1">
    <property type="entry name" value="OS05G0489500 PROTEIN"/>
    <property type="match status" value="1"/>
</dbReference>
<dbReference type="PANTHER" id="PTHR33680">
    <property type="entry name" value="OS07G0190500 PROTEIN"/>
    <property type="match status" value="1"/>
</dbReference>
<name>A0A4D6NUH5_VIGUN</name>
<protein>
    <recommendedName>
        <fullName evidence="7">GRF-type domain-containing protein</fullName>
    </recommendedName>
</protein>
<keyword evidence="6" id="KW-1133">Transmembrane helix</keyword>
<dbReference type="PROSITE" id="PS51999">
    <property type="entry name" value="ZF_GRF"/>
    <property type="match status" value="1"/>
</dbReference>
<evidence type="ECO:0000259" key="7">
    <source>
        <dbReference type="PROSITE" id="PS51999"/>
    </source>
</evidence>
<keyword evidence="3" id="KW-0862">Zinc</keyword>
<keyword evidence="6" id="KW-0472">Membrane</keyword>
<keyword evidence="1" id="KW-0479">Metal-binding</keyword>
<evidence type="ECO:0000256" key="5">
    <source>
        <dbReference type="SAM" id="MobiDB-lite"/>
    </source>
</evidence>
<evidence type="ECO:0000256" key="3">
    <source>
        <dbReference type="ARBA" id="ARBA00022833"/>
    </source>
</evidence>
<keyword evidence="6" id="KW-0812">Transmembrane</keyword>
<dbReference type="Proteomes" id="UP000501690">
    <property type="component" value="Linkage Group LG11"/>
</dbReference>